<dbReference type="Proteomes" id="UP001348397">
    <property type="component" value="Unassembled WGS sequence"/>
</dbReference>
<protein>
    <submittedName>
        <fullName evidence="1">Uncharacterized protein</fullName>
    </submittedName>
</protein>
<evidence type="ECO:0000313" key="1">
    <source>
        <dbReference type="EMBL" id="MEC3877966.1"/>
    </source>
</evidence>
<gene>
    <name evidence="1" type="ORF">SOP96_19875</name>
</gene>
<reference evidence="1 2" key="1">
    <citation type="submission" date="2024-01" db="EMBL/GenBank/DDBJ databases">
        <title>Chryseobacterium sp. T9W2-O.</title>
        <authorList>
            <person name="Maltman C."/>
        </authorList>
    </citation>
    <scope>NUCLEOTIDE SEQUENCE [LARGE SCALE GENOMIC DNA]</scope>
    <source>
        <strain evidence="1 2">T9W2-O</strain>
    </source>
</reference>
<keyword evidence="2" id="KW-1185">Reference proteome</keyword>
<dbReference type="EMBL" id="JAYLAA010000083">
    <property type="protein sequence ID" value="MEC3877966.1"/>
    <property type="molecule type" value="Genomic_DNA"/>
</dbReference>
<organism evidence="1 2">
    <name type="scientific">Chryseobacterium salviniae</name>
    <dbReference type="NCBI Taxonomy" id="3101750"/>
    <lineage>
        <taxon>Bacteria</taxon>
        <taxon>Pseudomonadati</taxon>
        <taxon>Bacteroidota</taxon>
        <taxon>Flavobacteriia</taxon>
        <taxon>Flavobacteriales</taxon>
        <taxon>Weeksellaceae</taxon>
        <taxon>Chryseobacterium group</taxon>
        <taxon>Chryseobacterium</taxon>
    </lineage>
</organism>
<proteinExistence type="predicted"/>
<name>A0ABU6HY39_9FLAO</name>
<evidence type="ECO:0000313" key="2">
    <source>
        <dbReference type="Proteomes" id="UP001348397"/>
    </source>
</evidence>
<sequence length="85" mass="9409">FMRISNVYYTAGVGGRAGGSESISGAFDGTVINFIIPNSNVYMRSQTDGKVDPLTVYRRGYTETVGGRRYLKPIEYYRNATVPSK</sequence>
<comment type="caution">
    <text evidence="1">The sequence shown here is derived from an EMBL/GenBank/DDBJ whole genome shotgun (WGS) entry which is preliminary data.</text>
</comment>
<dbReference type="RefSeq" id="WP_326322599.1">
    <property type="nucleotide sequence ID" value="NZ_JAYLAA010000083.1"/>
</dbReference>
<accession>A0ABU6HY39</accession>
<feature type="non-terminal residue" evidence="1">
    <location>
        <position position="1"/>
    </location>
</feature>